<evidence type="ECO:0000259" key="3">
    <source>
        <dbReference type="Pfam" id="PF00472"/>
    </source>
</evidence>
<evidence type="ECO:0000313" key="4">
    <source>
        <dbReference type="EMBL" id="TWU18440.1"/>
    </source>
</evidence>
<dbReference type="GO" id="GO:0003747">
    <property type="term" value="F:translation release factor activity"/>
    <property type="evidence" value="ECO:0007669"/>
    <property type="project" value="InterPro"/>
</dbReference>
<comment type="similarity">
    <text evidence="1">Belongs to the prokaryotic/mitochondrial release factor family.</text>
</comment>
<comment type="caution">
    <text evidence="4">The sequence shown here is derived from an EMBL/GenBank/DDBJ whole genome shotgun (WGS) entry which is preliminary data.</text>
</comment>
<evidence type="ECO:0000313" key="5">
    <source>
        <dbReference type="Proteomes" id="UP000319908"/>
    </source>
</evidence>
<feature type="region of interest" description="Disordered" evidence="2">
    <location>
        <begin position="1"/>
        <end position="37"/>
    </location>
</feature>
<evidence type="ECO:0000256" key="1">
    <source>
        <dbReference type="ARBA" id="ARBA00010835"/>
    </source>
</evidence>
<dbReference type="AlphaFoldDB" id="A0A5C6C1M7"/>
<name>A0A5C6C1M7_9BACT</name>
<dbReference type="PANTHER" id="PTHR43804:SF6">
    <property type="entry name" value="CLASS I PEPTIDE CHAIN RELEASE FACTOR"/>
    <property type="match status" value="1"/>
</dbReference>
<dbReference type="EMBL" id="SJPU01000001">
    <property type="protein sequence ID" value="TWU18440.1"/>
    <property type="molecule type" value="Genomic_DNA"/>
</dbReference>
<organism evidence="4 5">
    <name type="scientific">Allorhodopirellula heiligendammensis</name>
    <dbReference type="NCBI Taxonomy" id="2714739"/>
    <lineage>
        <taxon>Bacteria</taxon>
        <taxon>Pseudomonadati</taxon>
        <taxon>Planctomycetota</taxon>
        <taxon>Planctomycetia</taxon>
        <taxon>Pirellulales</taxon>
        <taxon>Pirellulaceae</taxon>
        <taxon>Allorhodopirellula</taxon>
    </lineage>
</organism>
<feature type="compositionally biased region" description="Low complexity" evidence="2">
    <location>
        <begin position="1"/>
        <end position="17"/>
    </location>
</feature>
<gene>
    <name evidence="4" type="primary">prfB_1</name>
    <name evidence="4" type="ORF">Poly21_06020</name>
</gene>
<evidence type="ECO:0000256" key="2">
    <source>
        <dbReference type="SAM" id="MobiDB-lite"/>
    </source>
</evidence>
<feature type="compositionally biased region" description="Polar residues" evidence="2">
    <location>
        <begin position="21"/>
        <end position="36"/>
    </location>
</feature>
<accession>A0A5C6C1M7</accession>
<keyword evidence="5" id="KW-1185">Reference proteome</keyword>
<dbReference type="InterPro" id="IPR045853">
    <property type="entry name" value="Pep_chain_release_fac_I_sf"/>
</dbReference>
<dbReference type="InterPro" id="IPR000352">
    <property type="entry name" value="Pep_chain_release_fac_I"/>
</dbReference>
<proteinExistence type="inferred from homology"/>
<dbReference type="RefSeq" id="WP_146405492.1">
    <property type="nucleotide sequence ID" value="NZ_SJPU01000001.1"/>
</dbReference>
<dbReference type="InterPro" id="IPR050057">
    <property type="entry name" value="Prokaryotic/Mito_RF"/>
</dbReference>
<dbReference type="Pfam" id="PF00472">
    <property type="entry name" value="RF-1"/>
    <property type="match status" value="1"/>
</dbReference>
<protein>
    <submittedName>
        <fullName evidence="4">Peptide chain release factor 2</fullName>
    </submittedName>
</protein>
<dbReference type="Gene3D" id="3.30.160.20">
    <property type="match status" value="1"/>
</dbReference>
<sequence>MSDIESSPDSGSSQGDRSSAEMPSQNQRLSLPNVTSPHPAAWSVDELLKTCEFRMQSRSGPGGQHRNRTASGVFVTFRPAEITAEATEQRNQHRNREVAIRRLRYVLAVSLRSTSPLATEGTSPPDQVEQFVRDRFRGSPLKLADDNSFKPAVLAMLLNDLHVAGGQPSLVAPSWKVSTSRIVALLRTHHPAWTLVNRIRAHHDRKPLR</sequence>
<feature type="domain" description="Prokaryotic-type class I peptide chain release factors" evidence="3">
    <location>
        <begin position="53"/>
        <end position="108"/>
    </location>
</feature>
<reference evidence="4 5" key="1">
    <citation type="journal article" date="2020" name="Antonie Van Leeuwenhoek">
        <title>Rhodopirellula heiligendammensis sp. nov., Rhodopirellula pilleata sp. nov., and Rhodopirellula solitaria sp. nov. isolated from natural or artificial marine surfaces in Northern Germany and California, USA, and emended description of the genus Rhodopirellula.</title>
        <authorList>
            <person name="Kallscheuer N."/>
            <person name="Wiegand S."/>
            <person name="Jogler M."/>
            <person name="Boedeker C."/>
            <person name="Peeters S.H."/>
            <person name="Rast P."/>
            <person name="Heuer A."/>
            <person name="Jetten M.S.M."/>
            <person name="Rohde M."/>
            <person name="Jogler C."/>
        </authorList>
    </citation>
    <scope>NUCLEOTIDE SEQUENCE [LARGE SCALE GENOMIC DNA]</scope>
    <source>
        <strain evidence="4 5">Poly21</strain>
    </source>
</reference>
<dbReference type="Proteomes" id="UP000319908">
    <property type="component" value="Unassembled WGS sequence"/>
</dbReference>
<dbReference type="OrthoDB" id="9815709at2"/>
<dbReference type="PANTHER" id="PTHR43804">
    <property type="entry name" value="LD18447P"/>
    <property type="match status" value="1"/>
</dbReference>
<dbReference type="SUPFAM" id="SSF75620">
    <property type="entry name" value="Release factor"/>
    <property type="match status" value="1"/>
</dbReference>